<keyword evidence="4" id="KW-0472">Membrane</keyword>
<dbReference type="InterPro" id="IPR001733">
    <property type="entry name" value="Peptidase_S26B"/>
</dbReference>
<accession>A0A1H9LFL5</accession>
<dbReference type="NCBIfam" id="TIGR02228">
    <property type="entry name" value="sigpep_I_arch"/>
    <property type="match status" value="1"/>
</dbReference>
<evidence type="ECO:0000256" key="5">
    <source>
        <dbReference type="NCBIfam" id="TIGR02228"/>
    </source>
</evidence>
<evidence type="ECO:0000313" key="6">
    <source>
        <dbReference type="EMBL" id="SER10281.1"/>
    </source>
</evidence>
<evidence type="ECO:0000313" key="7">
    <source>
        <dbReference type="Proteomes" id="UP000198556"/>
    </source>
</evidence>
<protein>
    <recommendedName>
        <fullName evidence="5">Signal peptidase I</fullName>
        <ecNumber evidence="5">3.4.21.89</ecNumber>
    </recommendedName>
</protein>
<sequence>MTKTIMTILSKLFCVTCLVLIFLFGGVRLFGLTPLVVTSGSMAPKYQVGTVVYIKEINPKDLRAGDDISFMFDSDTVATHRIVSIDQEKQVVHTVGINNLDHEGQLINDSQPVKFSDIKGRVTYSVPKIGQLYLKMHQLF</sequence>
<keyword evidence="7" id="KW-1185">Reference proteome</keyword>
<comment type="subcellular location">
    <subcellularLocation>
        <location evidence="1">Membrane</location>
    </subcellularLocation>
</comment>
<name>A0A1H9LFL5_9LACT</name>
<dbReference type="CDD" id="cd06530">
    <property type="entry name" value="S26_SPase_I"/>
    <property type="match status" value="1"/>
</dbReference>
<dbReference type="GO" id="GO:0004252">
    <property type="term" value="F:serine-type endopeptidase activity"/>
    <property type="evidence" value="ECO:0007669"/>
    <property type="project" value="UniProtKB-UniRule"/>
</dbReference>
<dbReference type="RefSeq" id="WP_177159550.1">
    <property type="nucleotide sequence ID" value="NZ_FOGF01000019.1"/>
</dbReference>
<dbReference type="GO" id="GO:0009003">
    <property type="term" value="F:signal peptidase activity"/>
    <property type="evidence" value="ECO:0007669"/>
    <property type="project" value="UniProtKB-EC"/>
</dbReference>
<gene>
    <name evidence="6" type="ORF">SAMN05421767_11914</name>
</gene>
<dbReference type="Proteomes" id="UP000198556">
    <property type="component" value="Unassembled WGS sequence"/>
</dbReference>
<dbReference type="AlphaFoldDB" id="A0A1H9LFL5"/>
<dbReference type="GO" id="GO:0006465">
    <property type="term" value="P:signal peptide processing"/>
    <property type="evidence" value="ECO:0007669"/>
    <property type="project" value="UniProtKB-UniRule"/>
</dbReference>
<evidence type="ECO:0000256" key="1">
    <source>
        <dbReference type="ARBA" id="ARBA00004370"/>
    </source>
</evidence>
<proteinExistence type="predicted"/>
<dbReference type="EC" id="3.4.21.89" evidence="5"/>
<keyword evidence="3" id="KW-1133">Transmembrane helix</keyword>
<dbReference type="GO" id="GO:0016020">
    <property type="term" value="C:membrane"/>
    <property type="evidence" value="ECO:0007669"/>
    <property type="project" value="UniProtKB-SubCell"/>
</dbReference>
<keyword evidence="2" id="KW-0812">Transmembrane</keyword>
<evidence type="ECO:0000256" key="4">
    <source>
        <dbReference type="ARBA" id="ARBA00023136"/>
    </source>
</evidence>
<evidence type="ECO:0000256" key="3">
    <source>
        <dbReference type="ARBA" id="ARBA00022989"/>
    </source>
</evidence>
<evidence type="ECO:0000256" key="2">
    <source>
        <dbReference type="ARBA" id="ARBA00022692"/>
    </source>
</evidence>
<dbReference type="InterPro" id="IPR036286">
    <property type="entry name" value="LexA/Signal_pep-like_sf"/>
</dbReference>
<reference evidence="6 7" key="1">
    <citation type="submission" date="2016-10" db="EMBL/GenBank/DDBJ databases">
        <authorList>
            <person name="de Groot N.N."/>
        </authorList>
    </citation>
    <scope>NUCLEOTIDE SEQUENCE [LARGE SCALE GENOMIC DNA]</scope>
    <source>
        <strain evidence="6 7">DSM 15827</strain>
    </source>
</reference>
<dbReference type="InterPro" id="IPR019533">
    <property type="entry name" value="Peptidase_S26"/>
</dbReference>
<dbReference type="EMBL" id="FOGF01000019">
    <property type="protein sequence ID" value="SER10281.1"/>
    <property type="molecule type" value="Genomic_DNA"/>
</dbReference>
<dbReference type="SUPFAM" id="SSF51306">
    <property type="entry name" value="LexA/Signal peptidase"/>
    <property type="match status" value="1"/>
</dbReference>
<dbReference type="STRING" id="137733.SAMN05421767_11914"/>
<organism evidence="6 7">
    <name type="scientific">Granulicatella balaenopterae</name>
    <dbReference type="NCBI Taxonomy" id="137733"/>
    <lineage>
        <taxon>Bacteria</taxon>
        <taxon>Bacillati</taxon>
        <taxon>Bacillota</taxon>
        <taxon>Bacilli</taxon>
        <taxon>Lactobacillales</taxon>
        <taxon>Carnobacteriaceae</taxon>
        <taxon>Granulicatella</taxon>
    </lineage>
</organism>